<dbReference type="EMBL" id="NFLB01000014">
    <property type="protein sequence ID" value="OUQ04130.1"/>
    <property type="molecule type" value="Genomic_DNA"/>
</dbReference>
<dbReference type="Proteomes" id="UP000196258">
    <property type="component" value="Unassembled WGS sequence"/>
</dbReference>
<dbReference type="InterPro" id="IPR045629">
    <property type="entry name" value="DUF6232"/>
</dbReference>
<reference evidence="3" key="1">
    <citation type="submission" date="2017-04" db="EMBL/GenBank/DDBJ databases">
        <title>Function of individual gut microbiota members based on whole genome sequencing of pure cultures obtained from chicken caecum.</title>
        <authorList>
            <person name="Medvecky M."/>
            <person name="Cejkova D."/>
            <person name="Polansky O."/>
            <person name="Karasova D."/>
            <person name="Kubasova T."/>
            <person name="Cizek A."/>
            <person name="Rychlik I."/>
        </authorList>
    </citation>
    <scope>NUCLEOTIDE SEQUENCE [LARGE SCALE GENOMIC DNA]</scope>
    <source>
        <strain evidence="3">An149</strain>
    </source>
</reference>
<protein>
    <submittedName>
        <fullName evidence="2">Uncharacterized protein</fullName>
    </submittedName>
</protein>
<keyword evidence="1" id="KW-1133">Transmembrane helix</keyword>
<gene>
    <name evidence="2" type="ORF">B5E91_11470</name>
</gene>
<feature type="transmembrane region" description="Helical" evidence="1">
    <location>
        <begin position="53"/>
        <end position="86"/>
    </location>
</feature>
<dbReference type="RefSeq" id="WP_087257765.1">
    <property type="nucleotide sequence ID" value="NZ_CASDTW010000096.1"/>
</dbReference>
<evidence type="ECO:0000256" key="1">
    <source>
        <dbReference type="SAM" id="Phobius"/>
    </source>
</evidence>
<organism evidence="2 3">
    <name type="scientific">Thomasclavelia spiroformis</name>
    <dbReference type="NCBI Taxonomy" id="29348"/>
    <lineage>
        <taxon>Bacteria</taxon>
        <taxon>Bacillati</taxon>
        <taxon>Bacillota</taxon>
        <taxon>Erysipelotrichia</taxon>
        <taxon>Erysipelotrichales</taxon>
        <taxon>Coprobacillaceae</taxon>
        <taxon>Thomasclavelia</taxon>
    </lineage>
</organism>
<accession>A0A1Y4QG73</accession>
<keyword evidence="1" id="KW-0812">Transmembrane</keyword>
<comment type="caution">
    <text evidence="2">The sequence shown here is derived from an EMBL/GenBank/DDBJ whole genome shotgun (WGS) entry which is preliminary data.</text>
</comment>
<dbReference type="AlphaFoldDB" id="A0A1Y4QG73"/>
<sequence length="158" mass="17497">MDNLINKKSNSILETDTMKIDKNIIKIRDRTFQISNISSVSVYDKEKLKYPQWAIIAVVAGIIVMTANVVVGLVAIVIGGSALASVFSENSKVVKKLSIWMNNGEGYSLSSEDIEFLYKVASAIEHCMNNNNGYCQINFKANDITDCNFTIGNYNSVQ</sequence>
<keyword evidence="1" id="KW-0472">Membrane</keyword>
<name>A0A1Y4QG73_9FIRM</name>
<evidence type="ECO:0000313" key="3">
    <source>
        <dbReference type="Proteomes" id="UP000196258"/>
    </source>
</evidence>
<dbReference type="Pfam" id="PF19744">
    <property type="entry name" value="DUF6232"/>
    <property type="match status" value="1"/>
</dbReference>
<evidence type="ECO:0000313" key="2">
    <source>
        <dbReference type="EMBL" id="OUQ04130.1"/>
    </source>
</evidence>
<proteinExistence type="predicted"/>